<evidence type="ECO:0000256" key="1">
    <source>
        <dbReference type="ARBA" id="ARBA00005397"/>
    </source>
</evidence>
<reference evidence="3" key="2">
    <citation type="submission" date="2021-04" db="EMBL/GenBank/DDBJ databases">
        <authorList>
            <person name="Gilroy R."/>
        </authorList>
    </citation>
    <scope>NUCLEOTIDE SEQUENCE</scope>
    <source>
        <strain evidence="3">CHK183-1962</strain>
    </source>
</reference>
<feature type="compositionally biased region" description="Basic and acidic residues" evidence="2">
    <location>
        <begin position="133"/>
        <end position="142"/>
    </location>
</feature>
<name>A0A9D1XE22_9FIRM</name>
<feature type="region of interest" description="Disordered" evidence="2">
    <location>
        <begin position="133"/>
        <end position="153"/>
    </location>
</feature>
<dbReference type="Proteomes" id="UP000886890">
    <property type="component" value="Unassembled WGS sequence"/>
</dbReference>
<organism evidence="3 4">
    <name type="scientific">Candidatus Fusicatenibacter merdavium</name>
    <dbReference type="NCBI Taxonomy" id="2838600"/>
    <lineage>
        <taxon>Bacteria</taxon>
        <taxon>Bacillati</taxon>
        <taxon>Bacillota</taxon>
        <taxon>Clostridia</taxon>
        <taxon>Lachnospirales</taxon>
        <taxon>Lachnospiraceae</taxon>
        <taxon>Fusicatenibacter</taxon>
    </lineage>
</organism>
<evidence type="ECO:0000313" key="4">
    <source>
        <dbReference type="Proteomes" id="UP000886890"/>
    </source>
</evidence>
<dbReference type="Pfam" id="PF05389">
    <property type="entry name" value="MecA"/>
    <property type="match status" value="1"/>
</dbReference>
<dbReference type="AlphaFoldDB" id="A0A9D1XE22"/>
<dbReference type="EMBL" id="DXEK01000157">
    <property type="protein sequence ID" value="HIX77784.1"/>
    <property type="molecule type" value="Genomic_DNA"/>
</dbReference>
<dbReference type="InterPro" id="IPR008681">
    <property type="entry name" value="Neg-reg_MecA"/>
</dbReference>
<proteinExistence type="inferred from homology"/>
<sequence>MNFKKVDSSTIKCYVSNEELEAYGITVEELTTDKSKARKFINYLLGLAREEIGEIEINSMMTIQIQMIRDKGLLLTITSNFWSELPRELKESLIESMEEHLHQLVQENTDGDEEKEEQEQMFENLLDRLKGEDVGYERKDGESPEEDADPAPDTQTMDQAVFMFQTLDDVLTLCSFAPAEKQINSSLMKDQGKYYLYIWDQGIDREQFHMFCTIAMEYGTLYSAQKSTISMLQSRAESLIGENAVQKLQKIKER</sequence>
<comment type="similarity">
    <text evidence="1">Belongs to the MecA family.</text>
</comment>
<evidence type="ECO:0000256" key="2">
    <source>
        <dbReference type="SAM" id="MobiDB-lite"/>
    </source>
</evidence>
<protein>
    <submittedName>
        <fullName evidence="3">Adaptor protein MecA</fullName>
    </submittedName>
</protein>
<reference evidence="3" key="1">
    <citation type="journal article" date="2021" name="PeerJ">
        <title>Extensive microbial diversity within the chicken gut microbiome revealed by metagenomics and culture.</title>
        <authorList>
            <person name="Gilroy R."/>
            <person name="Ravi A."/>
            <person name="Getino M."/>
            <person name="Pursley I."/>
            <person name="Horton D.L."/>
            <person name="Alikhan N.F."/>
            <person name="Baker D."/>
            <person name="Gharbi K."/>
            <person name="Hall N."/>
            <person name="Watson M."/>
            <person name="Adriaenssens E.M."/>
            <person name="Foster-Nyarko E."/>
            <person name="Jarju S."/>
            <person name="Secka A."/>
            <person name="Antonio M."/>
            <person name="Oren A."/>
            <person name="Chaudhuri R.R."/>
            <person name="La Ragione R."/>
            <person name="Hildebrand F."/>
            <person name="Pallen M.J."/>
        </authorList>
    </citation>
    <scope>NUCLEOTIDE SEQUENCE</scope>
    <source>
        <strain evidence="3">CHK183-1962</strain>
    </source>
</reference>
<gene>
    <name evidence="3" type="ORF">H9734_09365</name>
</gene>
<dbReference type="Gene3D" id="3.30.70.1950">
    <property type="match status" value="1"/>
</dbReference>
<evidence type="ECO:0000313" key="3">
    <source>
        <dbReference type="EMBL" id="HIX77784.1"/>
    </source>
</evidence>
<dbReference type="InterPro" id="IPR038471">
    <property type="entry name" value="MecA_C_sf"/>
</dbReference>
<accession>A0A9D1XE22</accession>
<dbReference type="PANTHER" id="PTHR39161">
    <property type="entry name" value="ADAPTER PROTEIN MECA"/>
    <property type="match status" value="1"/>
</dbReference>
<dbReference type="PANTHER" id="PTHR39161:SF1">
    <property type="entry name" value="ADAPTER PROTEIN MECA 1"/>
    <property type="match status" value="1"/>
</dbReference>
<comment type="caution">
    <text evidence="3">The sequence shown here is derived from an EMBL/GenBank/DDBJ whole genome shotgun (WGS) entry which is preliminary data.</text>
</comment>